<sequence length="79" mass="8697">MTDSGFSAFTYFRIHIWLDTEAQLLLLVGYVTADCTNQRHGNSTGNARNCARHGCVVIVRIISRDIPTPPRAPLPLSGL</sequence>
<protein>
    <submittedName>
        <fullName evidence="2">Uncharacterized protein</fullName>
    </submittedName>
</protein>
<evidence type="ECO:0000313" key="2">
    <source>
        <dbReference type="EMBL" id="JAH69900.1"/>
    </source>
</evidence>
<keyword evidence="1" id="KW-0732">Signal</keyword>
<dbReference type="AlphaFoldDB" id="A0A0E9UXJ4"/>
<name>A0A0E9UXJ4_ANGAN</name>
<feature type="signal peptide" evidence="1">
    <location>
        <begin position="1"/>
        <end position="33"/>
    </location>
</feature>
<evidence type="ECO:0000256" key="1">
    <source>
        <dbReference type="SAM" id="SignalP"/>
    </source>
</evidence>
<dbReference type="EMBL" id="GBXM01038677">
    <property type="protein sequence ID" value="JAH69900.1"/>
    <property type="molecule type" value="Transcribed_RNA"/>
</dbReference>
<organism evidence="2">
    <name type="scientific">Anguilla anguilla</name>
    <name type="common">European freshwater eel</name>
    <name type="synonym">Muraena anguilla</name>
    <dbReference type="NCBI Taxonomy" id="7936"/>
    <lineage>
        <taxon>Eukaryota</taxon>
        <taxon>Metazoa</taxon>
        <taxon>Chordata</taxon>
        <taxon>Craniata</taxon>
        <taxon>Vertebrata</taxon>
        <taxon>Euteleostomi</taxon>
        <taxon>Actinopterygii</taxon>
        <taxon>Neopterygii</taxon>
        <taxon>Teleostei</taxon>
        <taxon>Anguilliformes</taxon>
        <taxon>Anguillidae</taxon>
        <taxon>Anguilla</taxon>
    </lineage>
</organism>
<reference evidence="2" key="2">
    <citation type="journal article" date="2015" name="Fish Shellfish Immunol.">
        <title>Early steps in the European eel (Anguilla anguilla)-Vibrio vulnificus interaction in the gills: Role of the RtxA13 toxin.</title>
        <authorList>
            <person name="Callol A."/>
            <person name="Pajuelo D."/>
            <person name="Ebbesson L."/>
            <person name="Teles M."/>
            <person name="MacKenzie S."/>
            <person name="Amaro C."/>
        </authorList>
    </citation>
    <scope>NUCLEOTIDE SEQUENCE</scope>
</reference>
<reference evidence="2" key="1">
    <citation type="submission" date="2014-11" db="EMBL/GenBank/DDBJ databases">
        <authorList>
            <person name="Amaro Gonzalez C."/>
        </authorList>
    </citation>
    <scope>NUCLEOTIDE SEQUENCE</scope>
</reference>
<accession>A0A0E9UXJ4</accession>
<proteinExistence type="predicted"/>
<feature type="chain" id="PRO_5002433410" evidence="1">
    <location>
        <begin position="34"/>
        <end position="79"/>
    </location>
</feature>